<dbReference type="InterPro" id="IPR055308">
    <property type="entry name" value="TEX47-like"/>
</dbReference>
<dbReference type="PANTHER" id="PTHR21683">
    <property type="entry name" value="COILED-COIL DOMAIN-CONTAINING PROTEIN 42 LIKE-2-LIKE-RELATED"/>
    <property type="match status" value="1"/>
</dbReference>
<keyword evidence="1" id="KW-0175">Coiled coil</keyword>
<accession>A0A2H1WQ44</accession>
<feature type="coiled-coil region" evidence="1">
    <location>
        <begin position="569"/>
        <end position="599"/>
    </location>
</feature>
<dbReference type="EMBL" id="ODYU01010215">
    <property type="protein sequence ID" value="SOQ55183.1"/>
    <property type="molecule type" value="Genomic_DNA"/>
</dbReference>
<proteinExistence type="predicted"/>
<evidence type="ECO:0000256" key="1">
    <source>
        <dbReference type="SAM" id="Coils"/>
    </source>
</evidence>
<feature type="region of interest" description="Disordered" evidence="2">
    <location>
        <begin position="297"/>
        <end position="317"/>
    </location>
</feature>
<dbReference type="InterPro" id="IPR051147">
    <property type="entry name" value="CFAP_domain-containing"/>
</dbReference>
<dbReference type="Pfam" id="PF24787">
    <property type="entry name" value="TEX47"/>
    <property type="match status" value="1"/>
</dbReference>
<organism evidence="3">
    <name type="scientific">Spodoptera frugiperda</name>
    <name type="common">Fall armyworm</name>
    <dbReference type="NCBI Taxonomy" id="7108"/>
    <lineage>
        <taxon>Eukaryota</taxon>
        <taxon>Metazoa</taxon>
        <taxon>Ecdysozoa</taxon>
        <taxon>Arthropoda</taxon>
        <taxon>Hexapoda</taxon>
        <taxon>Insecta</taxon>
        <taxon>Pterygota</taxon>
        <taxon>Neoptera</taxon>
        <taxon>Endopterygota</taxon>
        <taxon>Lepidoptera</taxon>
        <taxon>Glossata</taxon>
        <taxon>Ditrysia</taxon>
        <taxon>Noctuoidea</taxon>
        <taxon>Noctuidae</taxon>
        <taxon>Amphipyrinae</taxon>
        <taxon>Spodoptera</taxon>
    </lineage>
</organism>
<evidence type="ECO:0000313" key="3">
    <source>
        <dbReference type="EMBL" id="SOQ55183.1"/>
    </source>
</evidence>
<name>A0A2H1WQ44_SPOFR</name>
<dbReference type="OrthoDB" id="548795at2759"/>
<evidence type="ECO:0000256" key="2">
    <source>
        <dbReference type="SAM" id="MobiDB-lite"/>
    </source>
</evidence>
<dbReference type="PANTHER" id="PTHR21683:SF3">
    <property type="entry name" value="CILIA AND FLAGELLA ASSOCIATED PROTEIN 100"/>
    <property type="match status" value="1"/>
</dbReference>
<reference evidence="3" key="1">
    <citation type="submission" date="2016-07" db="EMBL/GenBank/DDBJ databases">
        <authorList>
            <person name="Bretaudeau A."/>
        </authorList>
    </citation>
    <scope>NUCLEOTIDE SEQUENCE</scope>
    <source>
        <strain evidence="3">Rice</strain>
        <tissue evidence="3">Whole body</tissue>
    </source>
</reference>
<protein>
    <submittedName>
        <fullName evidence="3">SFRICE_013642</fullName>
    </submittedName>
</protein>
<gene>
    <name evidence="3" type="ORF">SFRICE_013642</name>
</gene>
<sequence length="1301" mass="154341">MLKFLTLPELDTKSVLNVVEDNFRKLGLKAYAIRMIYIGEHALPKEEIIQHFSRSIELVNSTYCEINVYGLLLVYDSYFVHILEGSEDTIHRHLRFLFRRETNWKAKRSNLDQPINVDSETEFLNIIMADNTEAEDVPERIMFRRLKLVMIYHSIRTLLFTKWRAVTARPPSLIGKLDLFGTLQDHLEQLRIFLNKLTKICAFAKADENLSFEGLKVVDPKMEALPEVALIDFLLQSPHILPLRETAALHRQVEDFKFYFEEVWPLPTQFTPRFLYKLKIDDSFVEPLPVMPWEVVKKEGDDEERDEREEHSDSQTRKTIAGIKLPPIEPVEGIKTIVDVDPAYYSLVEGRPLKQNKSIHEYKKHIKSVALNRTLHGFLVDEILRIDKEIEAERNIYETAYKHFEEYQNSFDKFLADDNNKTIGIMQKSDALAKELANQTENHKKANYDLASLKSKLQYIDESLMILLSFQNFLYKASPILWQNKNNIKLDVDHPEIFVMDSDIFAKIDQDAIEKKLQNLPMPLLYFETPKQLLTIFDLLEKQNLNYLLLTTEFNSEKNKFLKTVDVMKTKLRQELDFIKEKINEIQDTIKRNEDREAEIKEVFYRILEQKIRHIVSSDMTLQIFNYVEFAYEQLIAPNETKFASLDMALALEREYDNLTLNISVYDLDMIKQIEKETYEHGHIEIKRAKEAFKMLKDVDKLSKRLKSSCLKKERKPMVPLKTLDIIFRRRYVPNTQHYFTNRKHAVEQDTKHKKQMKPFRVPKSEKLLSYIKYSDRKEKVTTRERLAQPLHLKDNLRVAATRDISQRLFVEEPPDDVRAVVEIHPEFYTVIEGRPLRCFDDIKVYLNNIRAYAMDRQQIGYRRDLILKIEKSDVEEAEHYEKIVEKLKQHIKNFQTFLTEDYKKACYKVARAEKVYNTLLAKDSEFLGYVSSLTILNNILFKLDAIRSILKTYRSYLMFVAPLSWRQQNDETLKGRIMSIQFEAGEFATDNDLVESLDIEKTVEMAKIEFKNPLPACLFFKRPEQMMYLFRSMELQSREYLMELAKTDGPNRMLRDRFKQLKLAQAQESDYFQYYIDIINFEISRESFNEEHLRNKFYRILNESFYDSIASPTTLKLKICIEYVYEQVFGKCEEGHHSLQDPLKILEVMYEDYNLRLDALDFQIVVQAQKDFFAQDLKMMQNAYNAQRELRAFREMTNAINKAFWPPAKYVRPPIKKFLDKKSRYQAMMAEKKKTEILSGERLKPKKYKLSMEEREGLLLFTEWCEGMNPAPFLKEYNEFTKPIFEWKPQKSRQFHPMEH</sequence>